<comment type="caution">
    <text evidence="1">The sequence shown here is derived from an EMBL/GenBank/DDBJ whole genome shotgun (WGS) entry which is preliminary data.</text>
</comment>
<protein>
    <submittedName>
        <fullName evidence="1">Uncharacterized protein</fullName>
    </submittedName>
</protein>
<organism evidence="1 2">
    <name type="scientific">Dreissena polymorpha</name>
    <name type="common">Zebra mussel</name>
    <name type="synonym">Mytilus polymorpha</name>
    <dbReference type="NCBI Taxonomy" id="45954"/>
    <lineage>
        <taxon>Eukaryota</taxon>
        <taxon>Metazoa</taxon>
        <taxon>Spiralia</taxon>
        <taxon>Lophotrochozoa</taxon>
        <taxon>Mollusca</taxon>
        <taxon>Bivalvia</taxon>
        <taxon>Autobranchia</taxon>
        <taxon>Heteroconchia</taxon>
        <taxon>Euheterodonta</taxon>
        <taxon>Imparidentia</taxon>
        <taxon>Neoheterodontei</taxon>
        <taxon>Myida</taxon>
        <taxon>Dreissenoidea</taxon>
        <taxon>Dreissenidae</taxon>
        <taxon>Dreissena</taxon>
    </lineage>
</organism>
<sequence length="75" mass="7919">MSLIGNAALTEAWSGNAALTEAWSGNSALTEAWSGNAALISWAVQQGTLVPRYRHDATLGGVVSRNVAYTDRRNA</sequence>
<name>A0A9D4JI57_DREPO</name>
<gene>
    <name evidence="1" type="ORF">DPMN_141296</name>
</gene>
<accession>A0A9D4JI57</accession>
<dbReference type="EMBL" id="JAIWYP010000006">
    <property type="protein sequence ID" value="KAH3812855.1"/>
    <property type="molecule type" value="Genomic_DNA"/>
</dbReference>
<keyword evidence="2" id="KW-1185">Reference proteome</keyword>
<reference evidence="1" key="1">
    <citation type="journal article" date="2019" name="bioRxiv">
        <title>The Genome of the Zebra Mussel, Dreissena polymorpha: A Resource for Invasive Species Research.</title>
        <authorList>
            <person name="McCartney M.A."/>
            <person name="Auch B."/>
            <person name="Kono T."/>
            <person name="Mallez S."/>
            <person name="Zhang Y."/>
            <person name="Obille A."/>
            <person name="Becker A."/>
            <person name="Abrahante J.E."/>
            <person name="Garbe J."/>
            <person name="Badalamenti J.P."/>
            <person name="Herman A."/>
            <person name="Mangelson H."/>
            <person name="Liachko I."/>
            <person name="Sullivan S."/>
            <person name="Sone E.D."/>
            <person name="Koren S."/>
            <person name="Silverstein K.A.T."/>
            <person name="Beckman K.B."/>
            <person name="Gohl D.M."/>
        </authorList>
    </citation>
    <scope>NUCLEOTIDE SEQUENCE</scope>
    <source>
        <strain evidence="1">Duluth1</strain>
        <tissue evidence="1">Whole animal</tissue>
    </source>
</reference>
<evidence type="ECO:0000313" key="1">
    <source>
        <dbReference type="EMBL" id="KAH3812855.1"/>
    </source>
</evidence>
<reference evidence="1" key="2">
    <citation type="submission" date="2020-11" db="EMBL/GenBank/DDBJ databases">
        <authorList>
            <person name="McCartney M.A."/>
            <person name="Auch B."/>
            <person name="Kono T."/>
            <person name="Mallez S."/>
            <person name="Becker A."/>
            <person name="Gohl D.M."/>
            <person name="Silverstein K.A.T."/>
            <person name="Koren S."/>
            <person name="Bechman K.B."/>
            <person name="Herman A."/>
            <person name="Abrahante J.E."/>
            <person name="Garbe J."/>
        </authorList>
    </citation>
    <scope>NUCLEOTIDE SEQUENCE</scope>
    <source>
        <strain evidence="1">Duluth1</strain>
        <tissue evidence="1">Whole animal</tissue>
    </source>
</reference>
<evidence type="ECO:0000313" key="2">
    <source>
        <dbReference type="Proteomes" id="UP000828390"/>
    </source>
</evidence>
<dbReference type="AlphaFoldDB" id="A0A9D4JI57"/>
<proteinExistence type="predicted"/>
<dbReference type="Proteomes" id="UP000828390">
    <property type="component" value="Unassembled WGS sequence"/>
</dbReference>